<dbReference type="InterPro" id="IPR001128">
    <property type="entry name" value="Cyt_P450"/>
</dbReference>
<evidence type="ECO:0000256" key="5">
    <source>
        <dbReference type="SAM" id="MobiDB-lite"/>
    </source>
</evidence>
<keyword evidence="7" id="KW-1185">Reference proteome</keyword>
<dbReference type="SUPFAM" id="SSF48264">
    <property type="entry name" value="Cytochrome P450"/>
    <property type="match status" value="1"/>
</dbReference>
<dbReference type="PRINTS" id="PR00385">
    <property type="entry name" value="P450"/>
</dbReference>
<evidence type="ECO:0000256" key="1">
    <source>
        <dbReference type="ARBA" id="ARBA00001971"/>
    </source>
</evidence>
<dbReference type="Gene3D" id="1.10.630.10">
    <property type="entry name" value="Cytochrome P450"/>
    <property type="match status" value="1"/>
</dbReference>
<dbReference type="InterPro" id="IPR036396">
    <property type="entry name" value="Cyt_P450_sf"/>
</dbReference>
<feature type="compositionally biased region" description="Polar residues" evidence="5">
    <location>
        <begin position="8"/>
        <end position="22"/>
    </location>
</feature>
<dbReference type="Proteomes" id="UP000326678">
    <property type="component" value="Chromosome Gxm1"/>
</dbReference>
<dbReference type="AlphaFoldDB" id="A0A5P8W465"/>
<gene>
    <name evidence="6" type="ORF">GXM_04916</name>
</gene>
<name>A0A5P8W465_9NOSO</name>
<evidence type="ECO:0000313" key="6">
    <source>
        <dbReference type="EMBL" id="QFS47424.1"/>
    </source>
</evidence>
<proteinExistence type="inferred from homology"/>
<dbReference type="KEGG" id="nsh:GXM_04916"/>
<dbReference type="InterPro" id="IPR050121">
    <property type="entry name" value="Cytochrome_P450_monoxygenase"/>
</dbReference>
<dbReference type="GO" id="GO:0005506">
    <property type="term" value="F:iron ion binding"/>
    <property type="evidence" value="ECO:0007669"/>
    <property type="project" value="InterPro"/>
</dbReference>
<accession>A0A5P8W465</accession>
<dbReference type="GO" id="GO:0020037">
    <property type="term" value="F:heme binding"/>
    <property type="evidence" value="ECO:0007669"/>
    <property type="project" value="InterPro"/>
</dbReference>
<dbReference type="PANTHER" id="PTHR24305:SF166">
    <property type="entry name" value="CYTOCHROME P450 12A4, MITOCHONDRIAL-RELATED"/>
    <property type="match status" value="1"/>
</dbReference>
<dbReference type="PRINTS" id="PR00463">
    <property type="entry name" value="EP450I"/>
</dbReference>
<dbReference type="GO" id="GO:0016705">
    <property type="term" value="F:oxidoreductase activity, acting on paired donors, with incorporation or reduction of molecular oxygen"/>
    <property type="evidence" value="ECO:0007669"/>
    <property type="project" value="InterPro"/>
</dbReference>
<evidence type="ECO:0000256" key="3">
    <source>
        <dbReference type="PIRSR" id="PIRSR602401-1"/>
    </source>
</evidence>
<keyword evidence="4" id="KW-0503">Monooxygenase</keyword>
<dbReference type="InterPro" id="IPR002401">
    <property type="entry name" value="Cyt_P450_E_grp-I"/>
</dbReference>
<sequence length="477" mass="54886">MKTRNNKIQKPSIPQTSMTATYNLPDGPQMPRWLRMIKFIGQPIKYVDDFAKIYGDTFTIRSSRSDNHLVYFSQPQALEQIFTADSSHFEVGGGNIGLKFLLGDRSLMLADGDRHQRQRQLLAPPFHGERMRGYGEDIEKITRQVSNQWQIGKPFKIRESMQEITLRVIVRVVFGLNEGELFEELRRSLSDLLDFISSPVMSSAFFFRFIQKDFGAWSPWGRILQQRQKIDQLIYALLRERRAQSDENRQDILSLMMAARYDDGQRMSDEELHDELMTLLVAGHETTASALTWAFYWIDHLPEVREKLLQELNTIGVNPDLSSVAKLPYLTAVCQETLRIYPIAMTAFVRVVKTPIKIMGYELPQGTAIVPSIYLAHHREEVYPQSKQFKPERFLERQYSPYEYLPFGGGNRRCIGMAFAQYEMKIVLATILSEFQVSLVNKRPVRPVRRGLTIATPAGMRMVATPQVKPANTPALI</sequence>
<dbReference type="CDD" id="cd11053">
    <property type="entry name" value="CYP110-like"/>
    <property type="match status" value="1"/>
</dbReference>
<keyword evidence="4" id="KW-0560">Oxidoreductase</keyword>
<dbReference type="PROSITE" id="PS00086">
    <property type="entry name" value="CYTOCHROME_P450"/>
    <property type="match status" value="1"/>
</dbReference>
<evidence type="ECO:0000256" key="4">
    <source>
        <dbReference type="RuleBase" id="RU000461"/>
    </source>
</evidence>
<evidence type="ECO:0000313" key="7">
    <source>
        <dbReference type="Proteomes" id="UP000326678"/>
    </source>
</evidence>
<reference evidence="6 7" key="1">
    <citation type="submission" date="2019-10" db="EMBL/GenBank/DDBJ databases">
        <title>Genomic and transcriptomic insights into the perfect genentic adaptation of a filamentous nitrogen-fixing cyanobacterium to rice fields.</title>
        <authorList>
            <person name="Chen Z."/>
        </authorList>
    </citation>
    <scope>NUCLEOTIDE SEQUENCE [LARGE SCALE GENOMIC DNA]</scope>
    <source>
        <strain evidence="6">CCNUC1</strain>
    </source>
</reference>
<protein>
    <submittedName>
        <fullName evidence="6">Cytochrome P450</fullName>
    </submittedName>
</protein>
<dbReference type="GO" id="GO:0004497">
    <property type="term" value="F:monooxygenase activity"/>
    <property type="evidence" value="ECO:0007669"/>
    <property type="project" value="UniProtKB-KW"/>
</dbReference>
<feature type="binding site" description="axial binding residue" evidence="3">
    <location>
        <position position="414"/>
    </location>
    <ligand>
        <name>heme</name>
        <dbReference type="ChEBI" id="CHEBI:30413"/>
    </ligand>
    <ligandPart>
        <name>Fe</name>
        <dbReference type="ChEBI" id="CHEBI:18248"/>
    </ligandPart>
</feature>
<dbReference type="EMBL" id="CP045226">
    <property type="protein sequence ID" value="QFS47424.1"/>
    <property type="molecule type" value="Genomic_DNA"/>
</dbReference>
<dbReference type="Pfam" id="PF00067">
    <property type="entry name" value="p450"/>
    <property type="match status" value="1"/>
</dbReference>
<keyword evidence="3 4" id="KW-0349">Heme</keyword>
<keyword evidence="3 4" id="KW-0479">Metal-binding</keyword>
<evidence type="ECO:0000256" key="2">
    <source>
        <dbReference type="ARBA" id="ARBA00010617"/>
    </source>
</evidence>
<dbReference type="PANTHER" id="PTHR24305">
    <property type="entry name" value="CYTOCHROME P450"/>
    <property type="match status" value="1"/>
</dbReference>
<organism evidence="6 7">
    <name type="scientific">Nostoc sphaeroides CCNUC1</name>
    <dbReference type="NCBI Taxonomy" id="2653204"/>
    <lineage>
        <taxon>Bacteria</taxon>
        <taxon>Bacillati</taxon>
        <taxon>Cyanobacteriota</taxon>
        <taxon>Cyanophyceae</taxon>
        <taxon>Nostocales</taxon>
        <taxon>Nostocaceae</taxon>
        <taxon>Nostoc</taxon>
    </lineage>
</organism>
<feature type="region of interest" description="Disordered" evidence="5">
    <location>
        <begin position="1"/>
        <end position="24"/>
    </location>
</feature>
<comment type="similarity">
    <text evidence="2 4">Belongs to the cytochrome P450 family.</text>
</comment>
<keyword evidence="3 4" id="KW-0408">Iron</keyword>
<dbReference type="InterPro" id="IPR017972">
    <property type="entry name" value="Cyt_P450_CS"/>
</dbReference>
<comment type="cofactor">
    <cofactor evidence="1 3">
        <name>heme</name>
        <dbReference type="ChEBI" id="CHEBI:30413"/>
    </cofactor>
</comment>